<proteinExistence type="predicted"/>
<feature type="domain" description="HTH tetR-type" evidence="3">
    <location>
        <begin position="16"/>
        <end position="74"/>
    </location>
</feature>
<dbReference type="InterPro" id="IPR001647">
    <property type="entry name" value="HTH_TetR"/>
</dbReference>
<protein>
    <submittedName>
        <fullName evidence="4">Transcriptional regulator, TetR family</fullName>
    </submittedName>
</protein>
<dbReference type="EMBL" id="CP000109">
    <property type="protein sequence ID" value="ABB41896.1"/>
    <property type="molecule type" value="Genomic_DNA"/>
</dbReference>
<accession>Q31G27</accession>
<evidence type="ECO:0000313" key="4">
    <source>
        <dbReference type="EMBL" id="ABB41896.1"/>
    </source>
</evidence>
<evidence type="ECO:0000256" key="1">
    <source>
        <dbReference type="ARBA" id="ARBA00023125"/>
    </source>
</evidence>
<sequence length="205" mass="23585">MASLVGLSGIKDICLKNTYENIINAAVCVWNEDYSAPLKSIAKEAGISRMTLHRHFCGRDAILLAIVEDFIEKIVLVLNQAEKDQDEPVQQMECLVKNTHRLIEDYNFLFDLFEQKGRPEDLVERFKRFEDLFEAFFVTIQAKGVIKPTIDFRWANALFEGVMKSGFRMKQKGFDQDVDLAAMIWDAYQSAIFTPEAIDEYNARV</sequence>
<dbReference type="HOGENOM" id="CLU_1337000_0_0_6"/>
<evidence type="ECO:0000256" key="2">
    <source>
        <dbReference type="PROSITE-ProRule" id="PRU00335"/>
    </source>
</evidence>
<reference evidence="4" key="1">
    <citation type="submission" date="2006-07" db="EMBL/GenBank/DDBJ databases">
        <title>Complete sequence of Thiomicrospira crunogena XCL-2.</title>
        <authorList>
            <consortium name="US DOE Joint Genome Institute"/>
            <person name="Copeland A."/>
            <person name="Lucas S."/>
            <person name="Lapidus A."/>
            <person name="Barry K."/>
            <person name="Detter J.C."/>
            <person name="Glavina del Rio T."/>
            <person name="Hammon N."/>
            <person name="Israni S."/>
            <person name="Dalin E."/>
            <person name="Tice H."/>
            <person name="Pitluck S."/>
            <person name="Chain P."/>
            <person name="Malfatti S."/>
            <person name="Shin M."/>
            <person name="Vergez L."/>
            <person name="Schmutz J."/>
            <person name="Larimer F."/>
            <person name="Land M."/>
            <person name="Hauser L."/>
            <person name="Kyrpides N."/>
            <person name="Lykidis A."/>
            <person name="Scott K.M."/>
            <person name="Sievert S."/>
            <person name="Kerfeld C."/>
            <person name="Freyermuth S."/>
            <person name="Dobrinski K."/>
            <person name="Boller A."/>
            <person name="Fitzpatrick K."/>
            <person name="Thoma P."/>
            <person name="Moore J."/>
            <person name="Richardson P."/>
        </authorList>
    </citation>
    <scope>NUCLEOTIDE SEQUENCE</scope>
    <source>
        <strain evidence="4">XCL-2</strain>
    </source>
</reference>
<dbReference type="eggNOG" id="COG1309">
    <property type="taxonomic scope" value="Bacteria"/>
</dbReference>
<dbReference type="Gene3D" id="1.10.357.10">
    <property type="entry name" value="Tetracycline Repressor, domain 2"/>
    <property type="match status" value="1"/>
</dbReference>
<dbReference type="AlphaFoldDB" id="Q31G27"/>
<dbReference type="KEGG" id="tcx:Tcr_1301"/>
<dbReference type="SUPFAM" id="SSF46689">
    <property type="entry name" value="Homeodomain-like"/>
    <property type="match status" value="1"/>
</dbReference>
<dbReference type="PANTHER" id="PTHR30055:SF226">
    <property type="entry name" value="HTH-TYPE TRANSCRIPTIONAL REGULATOR PKSA"/>
    <property type="match status" value="1"/>
</dbReference>
<dbReference type="GO" id="GO:0000976">
    <property type="term" value="F:transcription cis-regulatory region binding"/>
    <property type="evidence" value="ECO:0007669"/>
    <property type="project" value="TreeGrafter"/>
</dbReference>
<dbReference type="GO" id="GO:0003700">
    <property type="term" value="F:DNA-binding transcription factor activity"/>
    <property type="evidence" value="ECO:0007669"/>
    <property type="project" value="TreeGrafter"/>
</dbReference>
<dbReference type="Pfam" id="PF00440">
    <property type="entry name" value="TetR_N"/>
    <property type="match status" value="1"/>
</dbReference>
<dbReference type="InterPro" id="IPR050109">
    <property type="entry name" value="HTH-type_TetR-like_transc_reg"/>
</dbReference>
<dbReference type="PANTHER" id="PTHR30055">
    <property type="entry name" value="HTH-TYPE TRANSCRIPTIONAL REGULATOR RUTR"/>
    <property type="match status" value="1"/>
</dbReference>
<organism evidence="4">
    <name type="scientific">Hydrogenovibrio crunogenus (strain DSM 25203 / XCL-2)</name>
    <name type="common">Thiomicrospira crunogena</name>
    <dbReference type="NCBI Taxonomy" id="317025"/>
    <lineage>
        <taxon>Bacteria</taxon>
        <taxon>Pseudomonadati</taxon>
        <taxon>Pseudomonadota</taxon>
        <taxon>Gammaproteobacteria</taxon>
        <taxon>Thiotrichales</taxon>
        <taxon>Piscirickettsiaceae</taxon>
        <taxon>Hydrogenovibrio</taxon>
    </lineage>
</organism>
<keyword evidence="1 2" id="KW-0238">DNA-binding</keyword>
<dbReference type="STRING" id="317025.Tcr_1301"/>
<dbReference type="InterPro" id="IPR009057">
    <property type="entry name" value="Homeodomain-like_sf"/>
</dbReference>
<dbReference type="PROSITE" id="PS50977">
    <property type="entry name" value="HTH_TETR_2"/>
    <property type="match status" value="1"/>
</dbReference>
<gene>
    <name evidence="4" type="ordered locus">Tcr_1301</name>
</gene>
<evidence type="ECO:0000259" key="3">
    <source>
        <dbReference type="PROSITE" id="PS50977"/>
    </source>
</evidence>
<feature type="DNA-binding region" description="H-T-H motif" evidence="2">
    <location>
        <begin position="37"/>
        <end position="56"/>
    </location>
</feature>
<name>Q31G27_HYDCU</name>